<accession>W7J4B9</accession>
<sequence length="151" mass="15193">MASQWTGWPWVAAGASGLAVVVTIGAAAGVASRDAAAASAPEPLTREVVTTVTETITSTATTVSTVTVTVTPPPPPGPAVEFTVGTYEVGVDVQPGKYKSPGPAGSMCYWARKSADGSNILDNGLSEGPVTITIKAGELIEISGCSVFKKA</sequence>
<keyword evidence="2" id="KW-1185">Reference proteome</keyword>
<dbReference type="Proteomes" id="UP000019277">
    <property type="component" value="Unassembled WGS sequence"/>
</dbReference>
<dbReference type="PATRIC" id="fig|909613.9.peg.850"/>
<reference evidence="1 2" key="1">
    <citation type="journal article" date="2014" name="Genome Announc.">
        <title>Draft Genome Sequence of the Antitrypanosomally Active Sponge-Associated Bacterium Actinokineospora sp. Strain EG49.</title>
        <authorList>
            <person name="Harjes J."/>
            <person name="Ryu T."/>
            <person name="Abdelmohsen U.R."/>
            <person name="Moitinho-Silva L."/>
            <person name="Horn H."/>
            <person name="Ravasi T."/>
            <person name="Hentschel U."/>
        </authorList>
    </citation>
    <scope>NUCLEOTIDE SEQUENCE [LARGE SCALE GENOMIC DNA]</scope>
    <source>
        <strain evidence="1 2">EG49</strain>
    </source>
</reference>
<organism evidence="1 2">
    <name type="scientific">Actinokineospora spheciospongiae</name>
    <dbReference type="NCBI Taxonomy" id="909613"/>
    <lineage>
        <taxon>Bacteria</taxon>
        <taxon>Bacillati</taxon>
        <taxon>Actinomycetota</taxon>
        <taxon>Actinomycetes</taxon>
        <taxon>Pseudonocardiales</taxon>
        <taxon>Pseudonocardiaceae</taxon>
        <taxon>Actinokineospora</taxon>
    </lineage>
</organism>
<dbReference type="RefSeq" id="WP_063935880.1">
    <property type="nucleotide sequence ID" value="NZ_AYXG01000031.1"/>
</dbReference>
<name>W7J4B9_9PSEU</name>
<dbReference type="STRING" id="909613.UO65_0831"/>
<evidence type="ECO:0000313" key="2">
    <source>
        <dbReference type="Proteomes" id="UP000019277"/>
    </source>
</evidence>
<protein>
    <submittedName>
        <fullName evidence="1">Uncharacterized protein</fullName>
    </submittedName>
</protein>
<gene>
    <name evidence="1" type="ORF">UO65_0831</name>
</gene>
<dbReference type="OrthoDB" id="166978at2"/>
<comment type="caution">
    <text evidence="1">The sequence shown here is derived from an EMBL/GenBank/DDBJ whole genome shotgun (WGS) entry which is preliminary data.</text>
</comment>
<dbReference type="eggNOG" id="ENOG50329UV">
    <property type="taxonomic scope" value="Bacteria"/>
</dbReference>
<dbReference type="AlphaFoldDB" id="W7J4B9"/>
<dbReference type="EMBL" id="AYXG01000031">
    <property type="protein sequence ID" value="EWC63857.1"/>
    <property type="molecule type" value="Genomic_DNA"/>
</dbReference>
<proteinExistence type="predicted"/>
<evidence type="ECO:0000313" key="1">
    <source>
        <dbReference type="EMBL" id="EWC63857.1"/>
    </source>
</evidence>